<protein>
    <submittedName>
        <fullName evidence="4">Transcriptional regulator</fullName>
    </submittedName>
</protein>
<dbReference type="Proteomes" id="UP000318717">
    <property type="component" value="Unassembled WGS sequence"/>
</dbReference>
<evidence type="ECO:0000256" key="1">
    <source>
        <dbReference type="SAM" id="MobiDB-lite"/>
    </source>
</evidence>
<dbReference type="Gene3D" id="1.10.260.40">
    <property type="entry name" value="lambda repressor-like DNA-binding domains"/>
    <property type="match status" value="1"/>
</dbReference>
<evidence type="ECO:0000313" key="5">
    <source>
        <dbReference type="Proteomes" id="UP000318717"/>
    </source>
</evidence>
<keyword evidence="2" id="KW-0812">Transmembrane</keyword>
<dbReference type="PANTHER" id="PTHR34475">
    <property type="match status" value="1"/>
</dbReference>
<dbReference type="OrthoDB" id="9790252at2"/>
<name>A0A4Y3HR55_9VIBR</name>
<organism evidence="4 5">
    <name type="scientific">Vibrio inusitatus NBRC 102082</name>
    <dbReference type="NCBI Taxonomy" id="1219070"/>
    <lineage>
        <taxon>Bacteria</taxon>
        <taxon>Pseudomonadati</taxon>
        <taxon>Pseudomonadota</taxon>
        <taxon>Gammaproteobacteria</taxon>
        <taxon>Vibrionales</taxon>
        <taxon>Vibrionaceae</taxon>
        <taxon>Vibrio</taxon>
    </lineage>
</organism>
<dbReference type="Pfam" id="PF13413">
    <property type="entry name" value="HTH_25"/>
    <property type="match status" value="1"/>
</dbReference>
<keyword evidence="2" id="KW-1133">Transmembrane helix</keyword>
<feature type="domain" description="Cytoskeleton protein RodZ-like C-terminal" evidence="3">
    <location>
        <begin position="238"/>
        <end position="308"/>
    </location>
</feature>
<dbReference type="InterPro" id="IPR010982">
    <property type="entry name" value="Lambda_DNA-bd_dom_sf"/>
</dbReference>
<dbReference type="RefSeq" id="WP_141343600.1">
    <property type="nucleotide sequence ID" value="NZ_BJLF01000001.1"/>
</dbReference>
<gene>
    <name evidence="4" type="ORF">VIN01S_00260</name>
</gene>
<feature type="transmembrane region" description="Helical" evidence="2">
    <location>
        <begin position="122"/>
        <end position="142"/>
    </location>
</feature>
<sequence>MSKESSNTDTQHLDSKEGHATSPMVGDILRAKRESLGIDQKEIADRLRLRVAIIQSIDSNDFQLGQVHTFTRGYIRSYARAVGADEKVLLELFDSSEFAKPTEDKMQSFSQQTKKTKHDNNIMKLTWGIFAIIVGISAVWWWQSEQNSDTVVSEPVEVNESVLEESYDPALDAQLLAEPQSPNREPLASTDNEAARNEAELGLEPTSTADAEETVDADAPQPVQLPEITETSMPSIAMSFKADCWIQVQDVNGKTLWTGVKTAGQQLKLEGQGPFKFVLGAPEVVSLSISGEPVDLSRYTAGKVARFTAE</sequence>
<evidence type="ECO:0000313" key="4">
    <source>
        <dbReference type="EMBL" id="GEA49222.1"/>
    </source>
</evidence>
<comment type="caution">
    <text evidence="4">The sequence shown here is derived from an EMBL/GenBank/DDBJ whole genome shotgun (WGS) entry which is preliminary data.</text>
</comment>
<proteinExistence type="predicted"/>
<accession>A0A4Y3HR55</accession>
<dbReference type="PANTHER" id="PTHR34475:SF1">
    <property type="entry name" value="CYTOSKELETON PROTEIN RODZ"/>
    <property type="match status" value="1"/>
</dbReference>
<feature type="region of interest" description="Disordered" evidence="1">
    <location>
        <begin position="1"/>
        <end position="24"/>
    </location>
</feature>
<dbReference type="SUPFAM" id="SSF47413">
    <property type="entry name" value="lambda repressor-like DNA-binding domains"/>
    <property type="match status" value="1"/>
</dbReference>
<dbReference type="EMBL" id="BJLF01000001">
    <property type="protein sequence ID" value="GEA49222.1"/>
    <property type="molecule type" value="Genomic_DNA"/>
</dbReference>
<dbReference type="AlphaFoldDB" id="A0A4Y3HR55"/>
<keyword evidence="2" id="KW-0472">Membrane</keyword>
<evidence type="ECO:0000259" key="3">
    <source>
        <dbReference type="Pfam" id="PF13464"/>
    </source>
</evidence>
<dbReference type="InterPro" id="IPR025194">
    <property type="entry name" value="RodZ-like_C"/>
</dbReference>
<keyword evidence="5" id="KW-1185">Reference proteome</keyword>
<dbReference type="Pfam" id="PF13464">
    <property type="entry name" value="RodZ_C"/>
    <property type="match status" value="1"/>
</dbReference>
<evidence type="ECO:0000256" key="2">
    <source>
        <dbReference type="SAM" id="Phobius"/>
    </source>
</evidence>
<reference evidence="4 5" key="1">
    <citation type="submission" date="2019-06" db="EMBL/GenBank/DDBJ databases">
        <title>Whole genome shotgun sequence of Vibrio inusitatus NBRC 102082.</title>
        <authorList>
            <person name="Hosoyama A."/>
            <person name="Uohara A."/>
            <person name="Ohji S."/>
            <person name="Ichikawa N."/>
        </authorList>
    </citation>
    <scope>NUCLEOTIDE SEQUENCE [LARGE SCALE GENOMIC DNA]</scope>
    <source>
        <strain evidence="4 5">NBRC 102082</strain>
    </source>
</reference>
<dbReference type="InterPro" id="IPR050400">
    <property type="entry name" value="Bact_Cytoskel_RodZ"/>
</dbReference>
<feature type="compositionally biased region" description="Polar residues" evidence="1">
    <location>
        <begin position="1"/>
        <end position="10"/>
    </location>
</feature>
<dbReference type="GO" id="GO:0003677">
    <property type="term" value="F:DNA binding"/>
    <property type="evidence" value="ECO:0007669"/>
    <property type="project" value="InterPro"/>
</dbReference>